<feature type="domain" description="FAD dependent oxidoreductase" evidence="1">
    <location>
        <begin position="225"/>
        <end position="430"/>
    </location>
</feature>
<accession>A0A0C3KMW3</accession>
<dbReference type="Pfam" id="PF01266">
    <property type="entry name" value="DAO"/>
    <property type="match status" value="2"/>
</dbReference>
<dbReference type="EMBL" id="KN823102">
    <property type="protein sequence ID" value="KIO22713.1"/>
    <property type="molecule type" value="Genomic_DNA"/>
</dbReference>
<name>A0A0C3KMW3_9AGAM</name>
<dbReference type="Gene3D" id="3.30.9.10">
    <property type="entry name" value="D-Amino Acid Oxidase, subunit A, domain 2"/>
    <property type="match status" value="2"/>
</dbReference>
<reference evidence="2 3" key="1">
    <citation type="submission" date="2014-04" db="EMBL/GenBank/DDBJ databases">
        <authorList>
            <consortium name="DOE Joint Genome Institute"/>
            <person name="Kuo A."/>
            <person name="Girlanda M."/>
            <person name="Perotto S."/>
            <person name="Kohler A."/>
            <person name="Nagy L.G."/>
            <person name="Floudas D."/>
            <person name="Copeland A."/>
            <person name="Barry K.W."/>
            <person name="Cichocki N."/>
            <person name="Veneault-Fourrey C."/>
            <person name="LaButti K."/>
            <person name="Lindquist E.A."/>
            <person name="Lipzen A."/>
            <person name="Lundell T."/>
            <person name="Morin E."/>
            <person name="Murat C."/>
            <person name="Sun H."/>
            <person name="Tunlid A."/>
            <person name="Henrissat B."/>
            <person name="Grigoriev I.V."/>
            <person name="Hibbett D.S."/>
            <person name="Martin F."/>
            <person name="Nordberg H.P."/>
            <person name="Cantor M.N."/>
            <person name="Hua S.X."/>
        </authorList>
    </citation>
    <scope>NUCLEOTIDE SEQUENCE [LARGE SCALE GENOMIC DNA]</scope>
    <source>
        <strain evidence="2 3">MUT 4182</strain>
    </source>
</reference>
<gene>
    <name evidence="2" type="ORF">M407DRAFT_216046</name>
</gene>
<dbReference type="AlphaFoldDB" id="A0A0C3KMW3"/>
<reference evidence="3" key="2">
    <citation type="submission" date="2015-01" db="EMBL/GenBank/DDBJ databases">
        <title>Evolutionary Origins and Diversification of the Mycorrhizal Mutualists.</title>
        <authorList>
            <consortium name="DOE Joint Genome Institute"/>
            <consortium name="Mycorrhizal Genomics Consortium"/>
            <person name="Kohler A."/>
            <person name="Kuo A."/>
            <person name="Nagy L.G."/>
            <person name="Floudas D."/>
            <person name="Copeland A."/>
            <person name="Barry K.W."/>
            <person name="Cichocki N."/>
            <person name="Veneault-Fourrey C."/>
            <person name="LaButti K."/>
            <person name="Lindquist E.A."/>
            <person name="Lipzen A."/>
            <person name="Lundell T."/>
            <person name="Morin E."/>
            <person name="Murat C."/>
            <person name="Riley R."/>
            <person name="Ohm R."/>
            <person name="Sun H."/>
            <person name="Tunlid A."/>
            <person name="Henrissat B."/>
            <person name="Grigoriev I.V."/>
            <person name="Hibbett D.S."/>
            <person name="Martin F."/>
        </authorList>
    </citation>
    <scope>NUCLEOTIDE SEQUENCE [LARGE SCALE GENOMIC DNA]</scope>
    <source>
        <strain evidence="3">MUT 4182</strain>
    </source>
</reference>
<dbReference type="HOGENOM" id="CLU_022730_2_1_1"/>
<evidence type="ECO:0000313" key="3">
    <source>
        <dbReference type="Proteomes" id="UP000054248"/>
    </source>
</evidence>
<dbReference type="SUPFAM" id="SSF51905">
    <property type="entry name" value="FAD/NAD(P)-binding domain"/>
    <property type="match status" value="1"/>
</dbReference>
<dbReference type="InterPro" id="IPR036188">
    <property type="entry name" value="FAD/NAD-bd_sf"/>
</dbReference>
<protein>
    <recommendedName>
        <fullName evidence="1">FAD dependent oxidoreductase domain-containing protein</fullName>
    </recommendedName>
</protein>
<dbReference type="InterPro" id="IPR006076">
    <property type="entry name" value="FAD-dep_OxRdtase"/>
</dbReference>
<dbReference type="STRING" id="1051891.A0A0C3KMW3"/>
<keyword evidence="3" id="KW-1185">Reference proteome</keyword>
<dbReference type="Proteomes" id="UP000054248">
    <property type="component" value="Unassembled WGS sequence"/>
</dbReference>
<sequence length="459" mass="50246">NPLASAGSDSPVPEQVDVCIIGSGLTGVSCAYHLAQLVESGAIGSMKLVILEARDFCEHLLSLVRRNGGQLVVGRFSKMHGLTMQYGAEEAIKSTAIEEYTVSEIRKIIRENGWEGDVDLVECRRVNLVFNPRDLGGIESDIAAARRAKVSGIDNVEVLTVEQAEKEYGAKYPGYRQPGNNLWPLKLVTKLFQHAQDPAASRNSTRSFPPAGFSSATSSSMDLALYTHTTVMSVIPSWIGDSNRAYDVQTTKGIIHADYVVHATNVYVSHLLPQFSEPENAVVPVRGQVIGTRASVPRGELWSDNFVGNAGFEYWFPRPCPSSERPLIILGGGRESAPWEYNVTDDSILDETVGKTLRGFLPAVYPNSFSKDTEPEFEWTGIMGFTPTKDPYVGLVSSSSARPSGEYVSVGYNGRGMARAFACAEAIAQMIVAKQNGKTWERPPWLPIWYLTEQTRTGL</sequence>
<dbReference type="PANTHER" id="PTHR13847">
    <property type="entry name" value="SARCOSINE DEHYDROGENASE-RELATED"/>
    <property type="match status" value="1"/>
</dbReference>
<evidence type="ECO:0000313" key="2">
    <source>
        <dbReference type="EMBL" id="KIO22713.1"/>
    </source>
</evidence>
<dbReference type="PANTHER" id="PTHR13847:SF260">
    <property type="entry name" value="FAD DEPENDENT OXIDOREDUCTASE DOMAIN-CONTAINING PROTEIN"/>
    <property type="match status" value="1"/>
</dbReference>
<organism evidence="2 3">
    <name type="scientific">Tulasnella calospora MUT 4182</name>
    <dbReference type="NCBI Taxonomy" id="1051891"/>
    <lineage>
        <taxon>Eukaryota</taxon>
        <taxon>Fungi</taxon>
        <taxon>Dikarya</taxon>
        <taxon>Basidiomycota</taxon>
        <taxon>Agaricomycotina</taxon>
        <taxon>Agaricomycetes</taxon>
        <taxon>Cantharellales</taxon>
        <taxon>Tulasnellaceae</taxon>
        <taxon>Tulasnella</taxon>
    </lineage>
</organism>
<dbReference type="GO" id="GO:0005737">
    <property type="term" value="C:cytoplasm"/>
    <property type="evidence" value="ECO:0007669"/>
    <property type="project" value="TreeGrafter"/>
</dbReference>
<dbReference type="OrthoDB" id="429143at2759"/>
<evidence type="ECO:0000259" key="1">
    <source>
        <dbReference type="Pfam" id="PF01266"/>
    </source>
</evidence>
<feature type="domain" description="FAD dependent oxidoreductase" evidence="1">
    <location>
        <begin position="17"/>
        <end position="196"/>
    </location>
</feature>
<dbReference type="Gene3D" id="3.50.50.60">
    <property type="entry name" value="FAD/NAD(P)-binding domain"/>
    <property type="match status" value="2"/>
</dbReference>
<proteinExistence type="predicted"/>
<feature type="non-terminal residue" evidence="2">
    <location>
        <position position="1"/>
    </location>
</feature>